<dbReference type="InterPro" id="IPR029023">
    <property type="entry name" value="Tensin_phosphatase"/>
</dbReference>
<reference evidence="6 7" key="1">
    <citation type="journal article" date="2013" name="Curr. Biol.">
        <title>Shared signatures of parasitism and phylogenomics unite Cryptomycota and microsporidia.</title>
        <authorList>
            <person name="James T.Y."/>
            <person name="Pelin A."/>
            <person name="Bonen L."/>
            <person name="Ahrendt S."/>
            <person name="Sain D."/>
            <person name="Corradi N."/>
            <person name="Stajich J.E."/>
        </authorList>
    </citation>
    <scope>NUCLEOTIDE SEQUENCE [LARGE SCALE GENOMIC DNA]</scope>
    <source>
        <strain evidence="6 7">CSF55</strain>
    </source>
</reference>
<evidence type="ECO:0000259" key="5">
    <source>
        <dbReference type="PROSITE" id="PS51444"/>
    </source>
</evidence>
<dbReference type="STRING" id="988480.A0A075AT87"/>
<evidence type="ECO:0000259" key="2">
    <source>
        <dbReference type="PROSITE" id="PS50056"/>
    </source>
</evidence>
<sequence>MNVFGLFKSSTPQETHNDMNPYILETLKNAQEKVITKSNPLGPLLKLSPDSFFPQDQSLFTEQDKKHVPDKIKALDLDITRMLDCFVATGGIWKNRTEKKSHRNNTDELATFLNSRYGKRYLMWNLSSETNYDTTPFHNQVEYFNIMRIVSFDMKTLFDICRTISTWYLLDQSNVAIVHCSTGLARTGIVFACLMRYCELFESAFDAFEYFVARRTPEDDSWVTVSYLRILKHFDSIIVSQGAVLNPFPLRLHCIILNSIPNFDGNGSCDPGIEIYQEGKLVYSSTLVLAEEQLSRLQLKGNEDVEPVEQIIYKDEHNILFKIKEVEVFGDIHIRIFHYGQTDTNMNILNLSLNTGFITPAFIRFHLKDVEIRESNRMKFSEDFFVDMAFSQGSSDNYVNYQNLLEASLSSNITLLSERHSVTADAKLQKALELQGNTKLFARLALQLSSNSIHEAHEIVSRYSKSSIYSQISSEFIEFGKNKYKKSRGHQRRKSFGAGNGGSVSSVESRFRFMADNVHNKRGINRSTAASPVESKPLSALPIETSKFETFLANDSQNGKEEYNELKESKDAESKETNDIEKNEMVNGRPPTQENGNISPPPLIPGMAPPPSDSGIPPPPPLIGIPPPLMPGIPPPPPLMPGIPPPPLLPGMVPPPPLPGSLNGVPPPPIIGMAAPKPSKRVKNTLHWEELNDQNIRNSIFKELISSDSQISLDIQHFEEMFVINPEDQIEKKKEKPKKKDKNITLLDLRRSNNVSIGLAKFTKRYSNDEEFLKALINDDEQITADDLNTLLGLLPTDEEKEKILLFHGDFRLLGRAEIFMMTFLKEPNINWICERLLYKRYFKDEYESSIQILNDFNDAFDKLRRNASLKVLIGAILELGNMTNYDYGKSNSSFRKKAAGFKIDSLVKLKDVKSKDGKSSLLNYLALVCEKSDPMVLLIPAQFQELGQLKLLNTASVIEDSKILINNLKMLKSPPESENNSSKISEFMNCINPFLIEAEEDCLVLDLKISEFQNSWAQTAEYFGERVDEKTPEELFSLLDQFFKYFDQAIKQNEEKRILEKKRLESIGRKGSEGKASDNMKSEVSSLKSPRRRTIQPEKPKDETIHGFSKDELLDHGYFKRQSVSVDNLKEMANLLSSTPSSPLIVSRSKSASNVQDEICTNCLKKLNQCLCEF</sequence>
<keyword evidence="7" id="KW-1185">Reference proteome</keyword>
<dbReference type="InterPro" id="IPR015425">
    <property type="entry name" value="FH2_Formin"/>
</dbReference>
<evidence type="ECO:0000259" key="4">
    <source>
        <dbReference type="PROSITE" id="PS51182"/>
    </source>
</evidence>
<dbReference type="PROSITE" id="PS51181">
    <property type="entry name" value="PPASE_TENSIN"/>
    <property type="match status" value="1"/>
</dbReference>
<dbReference type="InterPro" id="IPR016130">
    <property type="entry name" value="Tyr_Pase_AS"/>
</dbReference>
<feature type="domain" description="Tyrosine specific protein phosphatases" evidence="2">
    <location>
        <begin position="155"/>
        <end position="215"/>
    </location>
</feature>
<feature type="region of interest" description="Disordered" evidence="1">
    <location>
        <begin position="552"/>
        <end position="614"/>
    </location>
</feature>
<dbReference type="AlphaFoldDB" id="A0A075AT87"/>
<accession>A0A075AT87</accession>
<feature type="region of interest" description="Disordered" evidence="1">
    <location>
        <begin position="1070"/>
        <end position="1105"/>
    </location>
</feature>
<evidence type="ECO:0000313" key="6">
    <source>
        <dbReference type="EMBL" id="EPZ33385.1"/>
    </source>
</evidence>
<dbReference type="HOGENOM" id="CLU_273645_0_0_1"/>
<feature type="compositionally biased region" description="Pro residues" evidence="1">
    <location>
        <begin position="599"/>
        <end position="614"/>
    </location>
</feature>
<dbReference type="GO" id="GO:0016791">
    <property type="term" value="F:phosphatase activity"/>
    <property type="evidence" value="ECO:0007669"/>
    <property type="project" value="UniProtKB-ARBA"/>
</dbReference>
<dbReference type="SUPFAM" id="SSF52799">
    <property type="entry name" value="(Phosphotyrosine protein) phosphatases II"/>
    <property type="match status" value="1"/>
</dbReference>
<evidence type="ECO:0000259" key="3">
    <source>
        <dbReference type="PROSITE" id="PS51181"/>
    </source>
</evidence>
<dbReference type="PROSITE" id="PS50056">
    <property type="entry name" value="TYR_PHOSPHATASE_2"/>
    <property type="match status" value="1"/>
</dbReference>
<dbReference type="OMA" id="NINWICE"/>
<feature type="domain" description="C2 tensin-type" evidence="4">
    <location>
        <begin position="247"/>
        <end position="393"/>
    </location>
</feature>
<organism evidence="6 7">
    <name type="scientific">Rozella allomycis (strain CSF55)</name>
    <dbReference type="NCBI Taxonomy" id="988480"/>
    <lineage>
        <taxon>Eukaryota</taxon>
        <taxon>Fungi</taxon>
        <taxon>Fungi incertae sedis</taxon>
        <taxon>Cryptomycota</taxon>
        <taxon>Cryptomycota incertae sedis</taxon>
        <taxon>Rozella</taxon>
    </lineage>
</organism>
<dbReference type="InterPro" id="IPR029021">
    <property type="entry name" value="Prot-tyrosine_phosphatase-like"/>
</dbReference>
<feature type="compositionally biased region" description="Basic and acidic residues" evidence="1">
    <location>
        <begin position="1070"/>
        <end position="1082"/>
    </location>
</feature>
<dbReference type="InterPro" id="IPR000387">
    <property type="entry name" value="Tyr_Pase_dom"/>
</dbReference>
<dbReference type="PROSITE" id="PS51444">
    <property type="entry name" value="FH2"/>
    <property type="match status" value="1"/>
</dbReference>
<dbReference type="InterPro" id="IPR035892">
    <property type="entry name" value="C2_domain_sf"/>
</dbReference>
<feature type="compositionally biased region" description="Basic and acidic residues" evidence="1">
    <location>
        <begin position="1096"/>
        <end position="1105"/>
    </location>
</feature>
<name>A0A075AT87_ROZAC</name>
<dbReference type="SMART" id="SM01326">
    <property type="entry name" value="PTEN_C2"/>
    <property type="match status" value="1"/>
</dbReference>
<evidence type="ECO:0000313" key="7">
    <source>
        <dbReference type="Proteomes" id="UP000030755"/>
    </source>
</evidence>
<dbReference type="Pfam" id="PF10409">
    <property type="entry name" value="PTEN_C2"/>
    <property type="match status" value="1"/>
</dbReference>
<dbReference type="PROSITE" id="PS51182">
    <property type="entry name" value="C2_TENSIN"/>
    <property type="match status" value="1"/>
</dbReference>
<dbReference type="EMBL" id="KE561064">
    <property type="protein sequence ID" value="EPZ33385.1"/>
    <property type="molecule type" value="Genomic_DNA"/>
</dbReference>
<dbReference type="OrthoDB" id="5632at2759"/>
<protein>
    <submittedName>
        <fullName evidence="6">Actin-binding FH2 domain-containing protein</fullName>
    </submittedName>
</protein>
<dbReference type="Pfam" id="PF02181">
    <property type="entry name" value="FH2"/>
    <property type="match status" value="1"/>
</dbReference>
<dbReference type="Gene3D" id="1.20.58.2220">
    <property type="entry name" value="Formin, FH2 domain"/>
    <property type="match status" value="1"/>
</dbReference>
<dbReference type="SUPFAM" id="SSF49562">
    <property type="entry name" value="C2 domain (Calcium/lipid-binding domain, CaLB)"/>
    <property type="match status" value="1"/>
</dbReference>
<feature type="compositionally biased region" description="Basic and acidic residues" evidence="1">
    <location>
        <begin position="558"/>
        <end position="584"/>
    </location>
</feature>
<dbReference type="Gene3D" id="2.60.40.1110">
    <property type="match status" value="1"/>
</dbReference>
<proteinExistence type="predicted"/>
<dbReference type="SMART" id="SM00498">
    <property type="entry name" value="FH2"/>
    <property type="match status" value="1"/>
</dbReference>
<dbReference type="PANTHER" id="PTHR45733:SF8">
    <property type="entry name" value="FORMIN-J"/>
    <property type="match status" value="1"/>
</dbReference>
<dbReference type="Gene3D" id="3.90.190.10">
    <property type="entry name" value="Protein tyrosine phosphatase superfamily"/>
    <property type="match status" value="1"/>
</dbReference>
<dbReference type="InterPro" id="IPR014020">
    <property type="entry name" value="Tensin_C2-dom"/>
</dbReference>
<dbReference type="InterPro" id="IPR051144">
    <property type="entry name" value="Formin_homology_domain"/>
</dbReference>
<dbReference type="PROSITE" id="PS00383">
    <property type="entry name" value="TYR_PHOSPHATASE_1"/>
    <property type="match status" value="1"/>
</dbReference>
<dbReference type="PANTHER" id="PTHR45733">
    <property type="entry name" value="FORMIN-J"/>
    <property type="match status" value="1"/>
</dbReference>
<feature type="domain" description="Phosphatase tensin-type" evidence="3">
    <location>
        <begin position="68"/>
        <end position="241"/>
    </location>
</feature>
<feature type="domain" description="FH2" evidence="5">
    <location>
        <begin position="673"/>
        <end position="1073"/>
    </location>
</feature>
<evidence type="ECO:0000256" key="1">
    <source>
        <dbReference type="SAM" id="MobiDB-lite"/>
    </source>
</evidence>
<dbReference type="InterPro" id="IPR042201">
    <property type="entry name" value="FH2_Formin_sf"/>
</dbReference>
<dbReference type="SUPFAM" id="SSF101447">
    <property type="entry name" value="Formin homology 2 domain (FH2 domain)"/>
    <property type="match status" value="1"/>
</dbReference>
<dbReference type="Proteomes" id="UP000030755">
    <property type="component" value="Unassembled WGS sequence"/>
</dbReference>
<gene>
    <name evidence="6" type="ORF">O9G_003246</name>
</gene>